<dbReference type="InParanoid" id="A0A165URW3"/>
<dbReference type="EMBL" id="KV425557">
    <property type="protein sequence ID" value="KZT28603.1"/>
    <property type="molecule type" value="Genomic_DNA"/>
</dbReference>
<feature type="chain" id="PRO_5007867753" description="Secreted protein" evidence="1">
    <location>
        <begin position="20"/>
        <end position="67"/>
    </location>
</feature>
<evidence type="ECO:0000313" key="2">
    <source>
        <dbReference type="EMBL" id="KZT28603.1"/>
    </source>
</evidence>
<evidence type="ECO:0000313" key="3">
    <source>
        <dbReference type="Proteomes" id="UP000076761"/>
    </source>
</evidence>
<evidence type="ECO:0000256" key="1">
    <source>
        <dbReference type="SAM" id="SignalP"/>
    </source>
</evidence>
<keyword evidence="3" id="KW-1185">Reference proteome</keyword>
<gene>
    <name evidence="2" type="ORF">NEOLEDRAFT_1129436</name>
</gene>
<dbReference type="Proteomes" id="UP000076761">
    <property type="component" value="Unassembled WGS sequence"/>
</dbReference>
<feature type="signal peptide" evidence="1">
    <location>
        <begin position="1"/>
        <end position="19"/>
    </location>
</feature>
<sequence length="67" mass="7689">MTVETVVFISLALDLFAFTIPLPQGPQVMNMKRKYCPQHHLPPLCMPEQCNALRLCARWHCGVLHSR</sequence>
<dbReference type="AlphaFoldDB" id="A0A165URW3"/>
<evidence type="ECO:0008006" key="4">
    <source>
        <dbReference type="Google" id="ProtNLM"/>
    </source>
</evidence>
<accession>A0A165URW3</accession>
<name>A0A165URW3_9AGAM</name>
<organism evidence="2 3">
    <name type="scientific">Neolentinus lepideus HHB14362 ss-1</name>
    <dbReference type="NCBI Taxonomy" id="1314782"/>
    <lineage>
        <taxon>Eukaryota</taxon>
        <taxon>Fungi</taxon>
        <taxon>Dikarya</taxon>
        <taxon>Basidiomycota</taxon>
        <taxon>Agaricomycotina</taxon>
        <taxon>Agaricomycetes</taxon>
        <taxon>Gloeophyllales</taxon>
        <taxon>Gloeophyllaceae</taxon>
        <taxon>Neolentinus</taxon>
    </lineage>
</organism>
<keyword evidence="1" id="KW-0732">Signal</keyword>
<protein>
    <recommendedName>
        <fullName evidence="4">Secreted protein</fullName>
    </recommendedName>
</protein>
<reference evidence="2 3" key="1">
    <citation type="journal article" date="2016" name="Mol. Biol. Evol.">
        <title>Comparative Genomics of Early-Diverging Mushroom-Forming Fungi Provides Insights into the Origins of Lignocellulose Decay Capabilities.</title>
        <authorList>
            <person name="Nagy L.G."/>
            <person name="Riley R."/>
            <person name="Tritt A."/>
            <person name="Adam C."/>
            <person name="Daum C."/>
            <person name="Floudas D."/>
            <person name="Sun H."/>
            <person name="Yadav J.S."/>
            <person name="Pangilinan J."/>
            <person name="Larsson K.H."/>
            <person name="Matsuura K."/>
            <person name="Barry K."/>
            <person name="Labutti K."/>
            <person name="Kuo R."/>
            <person name="Ohm R.A."/>
            <person name="Bhattacharya S.S."/>
            <person name="Shirouzu T."/>
            <person name="Yoshinaga Y."/>
            <person name="Martin F.M."/>
            <person name="Grigoriev I.V."/>
            <person name="Hibbett D.S."/>
        </authorList>
    </citation>
    <scope>NUCLEOTIDE SEQUENCE [LARGE SCALE GENOMIC DNA]</scope>
    <source>
        <strain evidence="2 3">HHB14362 ss-1</strain>
    </source>
</reference>
<proteinExistence type="predicted"/>